<evidence type="ECO:0000313" key="2">
    <source>
        <dbReference type="EMBL" id="CAD0086416.1"/>
    </source>
</evidence>
<dbReference type="Proteomes" id="UP000714618">
    <property type="component" value="Unassembled WGS sequence"/>
</dbReference>
<name>A0A9N8JE94_9PEZI</name>
<feature type="compositionally biased region" description="Low complexity" evidence="1">
    <location>
        <begin position="15"/>
        <end position="36"/>
    </location>
</feature>
<dbReference type="InterPro" id="IPR046342">
    <property type="entry name" value="CBS_dom_sf"/>
</dbReference>
<dbReference type="AlphaFoldDB" id="A0A9N8JE94"/>
<reference evidence="2" key="1">
    <citation type="submission" date="2020-06" db="EMBL/GenBank/DDBJ databases">
        <authorList>
            <person name="Onetto C."/>
        </authorList>
    </citation>
    <scope>NUCLEOTIDE SEQUENCE</scope>
</reference>
<comment type="caution">
    <text evidence="2">The sequence shown here is derived from an EMBL/GenBank/DDBJ whole genome shotgun (WGS) entry which is preliminary data.</text>
</comment>
<organism evidence="2 3">
    <name type="scientific">Aureobasidium mustum</name>
    <dbReference type="NCBI Taxonomy" id="2773714"/>
    <lineage>
        <taxon>Eukaryota</taxon>
        <taxon>Fungi</taxon>
        <taxon>Dikarya</taxon>
        <taxon>Ascomycota</taxon>
        <taxon>Pezizomycotina</taxon>
        <taxon>Dothideomycetes</taxon>
        <taxon>Dothideomycetidae</taxon>
        <taxon>Dothideales</taxon>
        <taxon>Saccotheciaceae</taxon>
        <taxon>Aureobasidium</taxon>
    </lineage>
</organism>
<keyword evidence="3" id="KW-1185">Reference proteome</keyword>
<dbReference type="OrthoDB" id="286637at2759"/>
<dbReference type="EMBL" id="CAIJEO010000002">
    <property type="protein sequence ID" value="CAD0086416.1"/>
    <property type="molecule type" value="Genomic_DNA"/>
</dbReference>
<evidence type="ECO:0000256" key="1">
    <source>
        <dbReference type="SAM" id="MobiDB-lite"/>
    </source>
</evidence>
<accession>A0A9N8JE94</accession>
<feature type="region of interest" description="Disordered" evidence="1">
    <location>
        <begin position="1"/>
        <end position="81"/>
    </location>
</feature>
<gene>
    <name evidence="2" type="ORF">AWRI4233_LOCUS874</name>
</gene>
<sequence>MAEADATAAGPLNEPAPSHSPSTSTPSSSNAQQPSPAFVAPSDYLRPRERAHGSKSRGPMSPLDHEQLDGLVSRTPPTRQLSSNHCLQRAIREFLKARTSYDVLPLSYRLIVFDTALLVKKSLNILIQNGTHTHPSITSILVDTYR</sequence>
<dbReference type="Gene3D" id="3.10.580.10">
    <property type="entry name" value="CBS-domain"/>
    <property type="match status" value="1"/>
</dbReference>
<protein>
    <submittedName>
        <fullName evidence="2">Uncharacterized protein</fullName>
    </submittedName>
</protein>
<proteinExistence type="predicted"/>
<evidence type="ECO:0000313" key="3">
    <source>
        <dbReference type="Proteomes" id="UP000714618"/>
    </source>
</evidence>